<feature type="transmembrane region" description="Helical" evidence="1">
    <location>
        <begin position="27"/>
        <end position="44"/>
    </location>
</feature>
<dbReference type="EMBL" id="LAZR01000001">
    <property type="protein sequence ID" value="KKO12833.1"/>
    <property type="molecule type" value="Genomic_DNA"/>
</dbReference>
<dbReference type="PANTHER" id="PTHR37947">
    <property type="entry name" value="BLL2462 PROTEIN"/>
    <property type="match status" value="1"/>
</dbReference>
<evidence type="ECO:0000313" key="2">
    <source>
        <dbReference type="EMBL" id="KKO12833.1"/>
    </source>
</evidence>
<protein>
    <recommendedName>
        <fullName evidence="3">VWFA domain-containing protein</fullName>
    </recommendedName>
</protein>
<feature type="transmembrane region" description="Helical" evidence="1">
    <location>
        <begin position="56"/>
        <end position="75"/>
    </location>
</feature>
<dbReference type="InterPro" id="IPR029062">
    <property type="entry name" value="Class_I_gatase-like"/>
</dbReference>
<dbReference type="Gene3D" id="3.40.50.880">
    <property type="match status" value="1"/>
</dbReference>
<reference evidence="2" key="1">
    <citation type="journal article" date="2015" name="Nature">
        <title>Complex archaea that bridge the gap between prokaryotes and eukaryotes.</title>
        <authorList>
            <person name="Spang A."/>
            <person name="Saw J.H."/>
            <person name="Jorgensen S.L."/>
            <person name="Zaremba-Niedzwiedzka K."/>
            <person name="Martijn J."/>
            <person name="Lind A.E."/>
            <person name="van Eijk R."/>
            <person name="Schleper C."/>
            <person name="Guy L."/>
            <person name="Ettema T.J."/>
        </authorList>
    </citation>
    <scope>NUCLEOTIDE SEQUENCE</scope>
</reference>
<dbReference type="SUPFAM" id="SSF52317">
    <property type="entry name" value="Class I glutamine amidotransferase-like"/>
    <property type="match status" value="1"/>
</dbReference>
<gene>
    <name evidence="2" type="ORF">LCGC14_0008500</name>
</gene>
<sequence length="767" mass="85376">MSFFLDASTMEAIRNGQFSFAYGPHPLLAALLFMALPVVVWLLYRKTTRPLTPRWKALLVTLRSLIAMVLLFMLLRPVITTWQVNPQETYLAVLVDDSQSMQIPDLAGQQRRRDVIADELYADNGILAPLSQRYQVRTFAFNSQARRISGADELTAAGNASRLDQALRQVREQLGGLPLSAVVLISDGADNAGADPLTSAREFGAEQVPIFTVGVGQTQIPQDIAITEVSAASTILDNTLFDVQVNLAQRGFAGRSVRLRVMDGETEVASQTVLLGPDGSSRRYELEISPERREPILYELQVDEFDEEIILQNNRYQFLVDNSERPPLNILYVDGHPRNEFKFIRRAAEGDESLRLASYLQTGPGRFYRQGINTSTELSDGFPETAEDLYQYQAIVMGDIDRDFFSDEQLTLLQDFVAERGGGLLVAGMLDDTFADTVLGDILPVTPVRSEVLPTFLQGGIRRGNHATGELFVPRLTSAGEFAALLRLDSDDAVNRRLWGEMPALQGVYVTGRPKPGASVLLEHPILQYQNQAVPVLATQRYGSGRSMALTTASTWRWQMLMPSDDDSHQRIWRQSLRWLAQDAPERVTIDFDRAFYNQGDRVNVSATVLDAGYEPDNNASLYLQRTDPLGDVSDVAMSWDISEDGVYRSQFTADSEGIYRVLVDVASAAGTGIETEKQAAFVVTPSLREYNNAGLDSGMLGRIAEASGGRYYSLPQIQQLVDDIEHSPGAYSMEVQEDLWDKPWLLALLIALMSLDWMARRYRGLS</sequence>
<proteinExistence type="predicted"/>
<dbReference type="PANTHER" id="PTHR37947:SF1">
    <property type="entry name" value="BLL2462 PROTEIN"/>
    <property type="match status" value="1"/>
</dbReference>
<dbReference type="InterPro" id="IPR036465">
    <property type="entry name" value="vWFA_dom_sf"/>
</dbReference>
<dbReference type="SUPFAM" id="SSF53300">
    <property type="entry name" value="vWA-like"/>
    <property type="match status" value="1"/>
</dbReference>
<keyword evidence="1" id="KW-1133">Transmembrane helix</keyword>
<accession>A0A0F9WJV2</accession>
<name>A0A0F9WJV2_9ZZZZ</name>
<evidence type="ECO:0000256" key="1">
    <source>
        <dbReference type="SAM" id="Phobius"/>
    </source>
</evidence>
<dbReference type="AlphaFoldDB" id="A0A0F9WJV2"/>
<keyword evidence="1" id="KW-0812">Transmembrane</keyword>
<evidence type="ECO:0008006" key="3">
    <source>
        <dbReference type="Google" id="ProtNLM"/>
    </source>
</evidence>
<organism evidence="2">
    <name type="scientific">marine sediment metagenome</name>
    <dbReference type="NCBI Taxonomy" id="412755"/>
    <lineage>
        <taxon>unclassified sequences</taxon>
        <taxon>metagenomes</taxon>
        <taxon>ecological metagenomes</taxon>
    </lineage>
</organism>
<dbReference type="Gene3D" id="3.40.50.410">
    <property type="entry name" value="von Willebrand factor, type A domain"/>
    <property type="match status" value="1"/>
</dbReference>
<keyword evidence="1" id="KW-0472">Membrane</keyword>
<comment type="caution">
    <text evidence="2">The sequence shown here is derived from an EMBL/GenBank/DDBJ whole genome shotgun (WGS) entry which is preliminary data.</text>
</comment>